<sequence length="364" mass="40900">MSDMKKNNIDVAFFSDPSTIHLMTGYLSEPHERILAFMIFKDATPILFTPALEIEDAKATVSNIQVESYLDTQNPWEIIQTLIISKGILHSNWAIEKQHLTVQKLEALQEFFPRGCFTFDYSPFMANLRISKSADEIEKMKKAGYWADEAIKIGALALHAGVSELEIVAEIEYQLKKRGISQMSFDTMVLFGDNAANPHGTPGERKLKTNEFVLFDLGVVYEGYTSDVTRTLFFGDAPSEQQEKVYNLVLNAHDAAMAKATLDMSASNLDGIARNIIADQGYGTYFNHRLGHGLGQSVHEFPSIMEGNEMPLVKNMCFSIEPGIYIPNEVGVRIEDCGYLDEHGFHSFTFFPTHLTAYTDFMKS</sequence>
<dbReference type="InterPro" id="IPR029149">
    <property type="entry name" value="Creatin/AminoP/Spt16_N"/>
</dbReference>
<keyword evidence="7" id="KW-1185">Reference proteome</keyword>
<dbReference type="InterPro" id="IPR000994">
    <property type="entry name" value="Pept_M24"/>
</dbReference>
<dbReference type="SUPFAM" id="SSF55920">
    <property type="entry name" value="Creatinase/aminopeptidase"/>
    <property type="match status" value="1"/>
</dbReference>
<gene>
    <name evidence="6" type="ORF">G7058_11375</name>
</gene>
<dbReference type="RefSeq" id="WP_166063784.1">
    <property type="nucleotide sequence ID" value="NZ_CP049889.1"/>
</dbReference>
<evidence type="ECO:0000256" key="1">
    <source>
        <dbReference type="ARBA" id="ARBA00001936"/>
    </source>
</evidence>
<keyword evidence="6" id="KW-0645">Protease</keyword>
<dbReference type="PANTHER" id="PTHR46112">
    <property type="entry name" value="AMINOPEPTIDASE"/>
    <property type="match status" value="1"/>
</dbReference>
<dbReference type="InterPro" id="IPR000587">
    <property type="entry name" value="Creatinase_N"/>
</dbReference>
<feature type="domain" description="Peptidase M24" evidence="4">
    <location>
        <begin position="138"/>
        <end position="338"/>
    </location>
</feature>
<keyword evidence="3" id="KW-0464">Manganese</keyword>
<dbReference type="Proteomes" id="UP000501830">
    <property type="component" value="Chromosome"/>
</dbReference>
<dbReference type="KEGG" id="jpo:G7058_11375"/>
<dbReference type="Gene3D" id="3.40.350.10">
    <property type="entry name" value="Creatinase/prolidase N-terminal domain"/>
    <property type="match status" value="1"/>
</dbReference>
<dbReference type="EMBL" id="CP049889">
    <property type="protein sequence ID" value="QIK52754.1"/>
    <property type="molecule type" value="Genomic_DNA"/>
</dbReference>
<dbReference type="Pfam" id="PF00557">
    <property type="entry name" value="Peptidase_M24"/>
    <property type="match status" value="1"/>
</dbReference>
<comment type="cofactor">
    <cofactor evidence="1">
        <name>Mn(2+)</name>
        <dbReference type="ChEBI" id="CHEBI:29035"/>
    </cofactor>
</comment>
<keyword evidence="6" id="KW-0031">Aminopeptidase</keyword>
<dbReference type="InterPro" id="IPR036005">
    <property type="entry name" value="Creatinase/aminopeptidase-like"/>
</dbReference>
<feature type="domain" description="Creatinase N-terminal" evidence="5">
    <location>
        <begin position="4"/>
        <end position="129"/>
    </location>
</feature>
<name>A0A6G7WKF7_9LACT</name>
<dbReference type="SUPFAM" id="SSF53092">
    <property type="entry name" value="Creatinase/prolidase N-terminal domain"/>
    <property type="match status" value="1"/>
</dbReference>
<evidence type="ECO:0000256" key="2">
    <source>
        <dbReference type="ARBA" id="ARBA00008766"/>
    </source>
</evidence>
<dbReference type="GO" id="GO:0004177">
    <property type="term" value="F:aminopeptidase activity"/>
    <property type="evidence" value="ECO:0007669"/>
    <property type="project" value="UniProtKB-KW"/>
</dbReference>
<evidence type="ECO:0000259" key="5">
    <source>
        <dbReference type="Pfam" id="PF01321"/>
    </source>
</evidence>
<dbReference type="AlphaFoldDB" id="A0A6G7WKF7"/>
<dbReference type="Gene3D" id="3.90.230.10">
    <property type="entry name" value="Creatinase/methionine aminopeptidase superfamily"/>
    <property type="match status" value="1"/>
</dbReference>
<dbReference type="Pfam" id="PF01321">
    <property type="entry name" value="Creatinase_N"/>
    <property type="match status" value="1"/>
</dbReference>
<evidence type="ECO:0000259" key="4">
    <source>
        <dbReference type="Pfam" id="PF00557"/>
    </source>
</evidence>
<dbReference type="InterPro" id="IPR050659">
    <property type="entry name" value="Peptidase_M24B"/>
</dbReference>
<organism evidence="6 7">
    <name type="scientific">Jeotgalibaca porci</name>
    <dbReference type="NCBI Taxonomy" id="1868793"/>
    <lineage>
        <taxon>Bacteria</taxon>
        <taxon>Bacillati</taxon>
        <taxon>Bacillota</taxon>
        <taxon>Bacilli</taxon>
        <taxon>Lactobacillales</taxon>
        <taxon>Carnobacteriaceae</taxon>
        <taxon>Jeotgalibaca</taxon>
    </lineage>
</organism>
<proteinExistence type="inferred from homology"/>
<dbReference type="CDD" id="cd01092">
    <property type="entry name" value="APP-like"/>
    <property type="match status" value="1"/>
</dbReference>
<accession>A0A6G7WKF7</accession>
<evidence type="ECO:0000313" key="7">
    <source>
        <dbReference type="Proteomes" id="UP000501830"/>
    </source>
</evidence>
<evidence type="ECO:0000256" key="3">
    <source>
        <dbReference type="ARBA" id="ARBA00023211"/>
    </source>
</evidence>
<comment type="similarity">
    <text evidence="2">Belongs to the peptidase M24B family.</text>
</comment>
<protein>
    <submittedName>
        <fullName evidence="6">Aminopeptidase P family protein</fullName>
    </submittedName>
</protein>
<keyword evidence="6" id="KW-0378">Hydrolase</keyword>
<dbReference type="PANTHER" id="PTHR46112:SF10">
    <property type="entry name" value="DIPEPTIDASE YKVY-RELATED"/>
    <property type="match status" value="1"/>
</dbReference>
<evidence type="ECO:0000313" key="6">
    <source>
        <dbReference type="EMBL" id="QIK52754.1"/>
    </source>
</evidence>
<reference evidence="6 7" key="1">
    <citation type="journal article" date="2017" name="Int. J. Syst. Evol. Microbiol.">
        <title>Jeotgalibaca porci sp. nov. and Jeotgalibaca arthritidis sp. nov., isolated from pigs, and emended description of the genus Jeotgalibaca.</title>
        <authorList>
            <person name="Zamora L."/>
            <person name="Perez-Sancho M."/>
            <person name="Dominguez L."/>
            <person name="Fernandez-Garayzabal J.F."/>
            <person name="Vela A.I."/>
        </authorList>
    </citation>
    <scope>NUCLEOTIDE SEQUENCE [LARGE SCALE GENOMIC DNA]</scope>
    <source>
        <strain evidence="6 7">CCUG 69148</strain>
    </source>
</reference>
<dbReference type="GeneID" id="94553890"/>